<dbReference type="AlphaFoldDB" id="A0A8H3FWE2"/>
<proteinExistence type="predicted"/>
<evidence type="ECO:0000313" key="2">
    <source>
        <dbReference type="EMBL" id="CAF9932014.1"/>
    </source>
</evidence>
<feature type="compositionally biased region" description="Polar residues" evidence="1">
    <location>
        <begin position="39"/>
        <end position="49"/>
    </location>
</feature>
<gene>
    <name evidence="2" type="ORF">ALECFALPRED_005141</name>
</gene>
<protein>
    <submittedName>
        <fullName evidence="2">Uncharacterized protein</fullName>
    </submittedName>
</protein>
<sequence length="408" mass="42845">MAAQVALPIVHSPNKPTHPSISLPSTFKIDSQDNRLEQKTNTPTDTSAVQPPPLGVLANFTGTFAGTGFNSIFRPDNGQTFPNITSDNVLEINLTTETLSFSPGIGNVPNRGSGTQSDIFLNGVPYVQAINDVSNTATGKADAKPSAIHFEPGLWMHVPATTSDPVLGESLVRMGSIPHGTTINAQCLAPTSSIAGPPTIAPVDMTPFLIGTSNKIPFPSQTASNENTPRLPQDLTKFIAAGTITQAVLEDPNTVLRNAIDGQTITKTTVFTVSTAPTTPELGGGTANIAFLLGAAGANPAPNANAIQMSATFWIEEVQYKIVVPVHKPGEPPLKIAAPAPHPGAQVPTFLVDPPHEITAPKMISVTSTQIQYSQKVILNFAGLSWPHISCATLIPEKELPVPVSAFD</sequence>
<name>A0A8H3FWE2_9LECA</name>
<reference evidence="2" key="1">
    <citation type="submission" date="2021-03" db="EMBL/GenBank/DDBJ databases">
        <authorList>
            <person name="Tagirdzhanova G."/>
        </authorList>
    </citation>
    <scope>NUCLEOTIDE SEQUENCE</scope>
</reference>
<feature type="compositionally biased region" description="Polar residues" evidence="1">
    <location>
        <begin position="14"/>
        <end position="29"/>
    </location>
</feature>
<dbReference type="NCBIfam" id="NF040572">
    <property type="entry name" value="heme_bind_FMP"/>
    <property type="match status" value="1"/>
</dbReference>
<dbReference type="OrthoDB" id="1933717at2759"/>
<organism evidence="2 3">
    <name type="scientific">Alectoria fallacina</name>
    <dbReference type="NCBI Taxonomy" id="1903189"/>
    <lineage>
        <taxon>Eukaryota</taxon>
        <taxon>Fungi</taxon>
        <taxon>Dikarya</taxon>
        <taxon>Ascomycota</taxon>
        <taxon>Pezizomycotina</taxon>
        <taxon>Lecanoromycetes</taxon>
        <taxon>OSLEUM clade</taxon>
        <taxon>Lecanoromycetidae</taxon>
        <taxon>Lecanorales</taxon>
        <taxon>Lecanorineae</taxon>
        <taxon>Parmeliaceae</taxon>
        <taxon>Alectoria</taxon>
    </lineage>
</organism>
<dbReference type="Proteomes" id="UP000664203">
    <property type="component" value="Unassembled WGS sequence"/>
</dbReference>
<dbReference type="InterPro" id="IPR047975">
    <property type="entry name" value="Heme_bind_FMP"/>
</dbReference>
<evidence type="ECO:0000313" key="3">
    <source>
        <dbReference type="Proteomes" id="UP000664203"/>
    </source>
</evidence>
<evidence type="ECO:0000256" key="1">
    <source>
        <dbReference type="SAM" id="MobiDB-lite"/>
    </source>
</evidence>
<feature type="region of interest" description="Disordered" evidence="1">
    <location>
        <begin position="1"/>
        <end position="52"/>
    </location>
</feature>
<keyword evidence="3" id="KW-1185">Reference proteome</keyword>
<comment type="caution">
    <text evidence="2">The sequence shown here is derived from an EMBL/GenBank/DDBJ whole genome shotgun (WGS) entry which is preliminary data.</text>
</comment>
<accession>A0A8H3FWE2</accession>
<dbReference type="EMBL" id="CAJPDR010000317">
    <property type="protein sequence ID" value="CAF9932014.1"/>
    <property type="molecule type" value="Genomic_DNA"/>
</dbReference>